<dbReference type="Proteomes" id="UP001597448">
    <property type="component" value="Unassembled WGS sequence"/>
</dbReference>
<evidence type="ECO:0000313" key="3">
    <source>
        <dbReference type="EMBL" id="MFD2409184.1"/>
    </source>
</evidence>
<evidence type="ECO:0000256" key="1">
    <source>
        <dbReference type="SAM" id="MobiDB-lite"/>
    </source>
</evidence>
<feature type="domain" description="Copper amine oxidase-like N-terminal" evidence="2">
    <location>
        <begin position="64"/>
        <end position="131"/>
    </location>
</feature>
<dbReference type="RefSeq" id="WP_209994025.1">
    <property type="nucleotide sequence ID" value="NZ_JBHUKY010000012.1"/>
</dbReference>
<evidence type="ECO:0000313" key="4">
    <source>
        <dbReference type="Proteomes" id="UP001597448"/>
    </source>
</evidence>
<protein>
    <submittedName>
        <fullName evidence="3">Stalk domain-containing protein</fullName>
    </submittedName>
</protein>
<comment type="caution">
    <text evidence="3">The sequence shown here is derived from an EMBL/GenBank/DDBJ whole genome shotgun (WGS) entry which is preliminary data.</text>
</comment>
<feature type="compositionally biased region" description="Polar residues" evidence="1">
    <location>
        <begin position="110"/>
        <end position="123"/>
    </location>
</feature>
<reference evidence="4" key="1">
    <citation type="journal article" date="2019" name="Int. J. Syst. Evol. Microbiol.">
        <title>The Global Catalogue of Microorganisms (GCM) 10K type strain sequencing project: providing services to taxonomists for standard genome sequencing and annotation.</title>
        <authorList>
            <consortium name="The Broad Institute Genomics Platform"/>
            <consortium name="The Broad Institute Genome Sequencing Center for Infectious Disease"/>
            <person name="Wu L."/>
            <person name="Ma J."/>
        </authorList>
    </citation>
    <scope>NUCLEOTIDE SEQUENCE [LARGE SCALE GENOMIC DNA]</scope>
    <source>
        <strain evidence="4">CCM 8725</strain>
    </source>
</reference>
<proteinExistence type="predicted"/>
<evidence type="ECO:0000259" key="2">
    <source>
        <dbReference type="Pfam" id="PF07833"/>
    </source>
</evidence>
<name>A0ABW5F3Q8_9BACL</name>
<accession>A0ABW5F3Q8</accession>
<gene>
    <name evidence="3" type="ORF">ACFSX3_04850</name>
</gene>
<keyword evidence="4" id="KW-1185">Reference proteome</keyword>
<dbReference type="InterPro" id="IPR036582">
    <property type="entry name" value="Mao_N_sf"/>
</dbReference>
<dbReference type="Pfam" id="PF07833">
    <property type="entry name" value="Cu_amine_oxidN1"/>
    <property type="match status" value="1"/>
</dbReference>
<dbReference type="SUPFAM" id="SSF55383">
    <property type="entry name" value="Copper amine oxidase, domain N"/>
    <property type="match status" value="1"/>
</dbReference>
<dbReference type="InterPro" id="IPR012854">
    <property type="entry name" value="Cu_amine_oxidase-like_N"/>
</dbReference>
<organism evidence="3 4">
    <name type="scientific">Paenibacillus rhizoplanae</name>
    <dbReference type="NCBI Taxonomy" id="1917181"/>
    <lineage>
        <taxon>Bacteria</taxon>
        <taxon>Bacillati</taxon>
        <taxon>Bacillota</taxon>
        <taxon>Bacilli</taxon>
        <taxon>Bacillales</taxon>
        <taxon>Paenibacillaceae</taxon>
        <taxon>Paenibacillus</taxon>
    </lineage>
</organism>
<dbReference type="EMBL" id="JBHUKY010000012">
    <property type="protein sequence ID" value="MFD2409184.1"/>
    <property type="molecule type" value="Genomic_DNA"/>
</dbReference>
<feature type="compositionally biased region" description="Low complexity" evidence="1">
    <location>
        <begin position="124"/>
        <end position="142"/>
    </location>
</feature>
<sequence>MKLVKMRKSVFVSSIVVSSLLFGTVGVFAGNGVEAIKAKLNHDIKFVLNGSKWTPKDQSGNNLSALVYNGSTYVPLRSVSEALGADVNFDGASLTISIDGSGDSGIPYKDTSTASTPQEPVKQTVNPTVTNTPPPAATTATASTNGGKTLSSAIPIGKSVTFNDPYSYDGLTFTGNYTVSVSSVKSISRSEIAILGFREPEANALIEYKLAKVKFVMNNGKIISDDKNEGTYVAVDFVPQLWGSKTSDGDSIVGVKNSGFTGSLDDAIRDATDLKKLKSGESYSYTAEGLVIVPVHKGVANYLAVQLRDNSDYDKSFFYFNL</sequence>
<feature type="region of interest" description="Disordered" evidence="1">
    <location>
        <begin position="110"/>
        <end position="144"/>
    </location>
</feature>